<feature type="domain" description="Fibronectin type-III" evidence="1">
    <location>
        <begin position="243"/>
        <end position="333"/>
    </location>
</feature>
<dbReference type="PANTHER" id="PTHR23150">
    <property type="entry name" value="SULFATASE MODIFYING FACTOR 1, 2"/>
    <property type="match status" value="1"/>
</dbReference>
<keyword evidence="2" id="KW-0430">Lectin</keyword>
<dbReference type="PANTHER" id="PTHR23150:SF19">
    <property type="entry name" value="FORMYLGLYCINE-GENERATING ENZYME"/>
    <property type="match status" value="1"/>
</dbReference>
<gene>
    <name evidence="2" type="ORF">MSL71_41770</name>
</gene>
<evidence type="ECO:0000313" key="3">
    <source>
        <dbReference type="Proteomes" id="UP000507962"/>
    </source>
</evidence>
<dbReference type="InterPro" id="IPR042095">
    <property type="entry name" value="SUMF_sf"/>
</dbReference>
<dbReference type="SUPFAM" id="SSF56436">
    <property type="entry name" value="C-type lectin-like"/>
    <property type="match status" value="1"/>
</dbReference>
<evidence type="ECO:0000313" key="2">
    <source>
        <dbReference type="EMBL" id="VFQ46510.1"/>
    </source>
</evidence>
<dbReference type="AlphaFoldDB" id="A0A4U8YRM0"/>
<dbReference type="InterPro" id="IPR013783">
    <property type="entry name" value="Ig-like_fold"/>
</dbReference>
<dbReference type="Proteomes" id="UP000507962">
    <property type="component" value="Unassembled WGS sequence"/>
</dbReference>
<dbReference type="Pfam" id="PF03781">
    <property type="entry name" value="FGE-sulfatase"/>
    <property type="match status" value="1"/>
</dbReference>
<evidence type="ECO:0000259" key="1">
    <source>
        <dbReference type="PROSITE" id="PS50853"/>
    </source>
</evidence>
<dbReference type="InterPro" id="IPR003961">
    <property type="entry name" value="FN3_dom"/>
</dbReference>
<dbReference type="SUPFAM" id="SSF49265">
    <property type="entry name" value="Fibronectin type III"/>
    <property type="match status" value="2"/>
</dbReference>
<dbReference type="InterPro" id="IPR036116">
    <property type="entry name" value="FN3_sf"/>
</dbReference>
<protein>
    <submittedName>
        <fullName evidence="2">C-type lectin fold</fullName>
    </submittedName>
</protein>
<dbReference type="InterPro" id="IPR016187">
    <property type="entry name" value="CTDL_fold"/>
</dbReference>
<proteinExistence type="predicted"/>
<dbReference type="SMART" id="SM00060">
    <property type="entry name" value="FN3"/>
    <property type="match status" value="1"/>
</dbReference>
<dbReference type="Gene3D" id="2.60.40.10">
    <property type="entry name" value="Immunoglobulins"/>
    <property type="match status" value="3"/>
</dbReference>
<dbReference type="EMBL" id="CAADHO010000009">
    <property type="protein sequence ID" value="VFQ46510.1"/>
    <property type="molecule type" value="Genomic_DNA"/>
</dbReference>
<organism evidence="2 3">
    <name type="scientific">Desulfoluna butyratoxydans</name>
    <dbReference type="NCBI Taxonomy" id="231438"/>
    <lineage>
        <taxon>Bacteria</taxon>
        <taxon>Pseudomonadati</taxon>
        <taxon>Thermodesulfobacteriota</taxon>
        <taxon>Desulfobacteria</taxon>
        <taxon>Desulfobacterales</taxon>
        <taxon>Desulfolunaceae</taxon>
        <taxon>Desulfoluna</taxon>
    </lineage>
</organism>
<dbReference type="GO" id="GO:0120147">
    <property type="term" value="F:formylglycine-generating oxidase activity"/>
    <property type="evidence" value="ECO:0007669"/>
    <property type="project" value="TreeGrafter"/>
</dbReference>
<accession>A0A4U8YRM0</accession>
<dbReference type="InterPro" id="IPR005532">
    <property type="entry name" value="SUMF_dom"/>
</dbReference>
<dbReference type="InterPro" id="IPR051043">
    <property type="entry name" value="Sulfatase_Mod_Factor_Kinase"/>
</dbReference>
<reference evidence="2 3" key="1">
    <citation type="submission" date="2019-03" db="EMBL/GenBank/DDBJ databases">
        <authorList>
            <person name="Nijsse B."/>
        </authorList>
    </citation>
    <scope>NUCLEOTIDE SEQUENCE [LARGE SCALE GENOMIC DNA]</scope>
    <source>
        <strain evidence="2">Desulfoluna butyratoxydans MSL71</strain>
    </source>
</reference>
<dbReference type="PROSITE" id="PS51257">
    <property type="entry name" value="PROKAR_LIPOPROTEIN"/>
    <property type="match status" value="1"/>
</dbReference>
<sequence length="600" mass="65777">MKGTRMKYRGYMTAMRLILTLAILLITGCGRGATPGAESGSGVSVLEQPKDVTVAEKESAVSLSWKAVPGATQYTVYWSETPGPFGGVKSTKGAEWIPVRGIKGTSWIHENTCFCKQLYYVVVAEDGSYNSKPSDVIATVASAGTLDFPRHFRAVSQGDGIAVGWGAVPCARSYTVYWSDDPDLAESEWQMESNITETEWLHQKVEYGKTYYYDIAVTGDEKVDYSTRVDRVDATAKSGILQAPRHVFAKPVDDAVELTWDDVPGAEYYTIYWSKDQGAGIDSENAVETTKSFCTIVDGLEKHTTYYFVVVASGWGSESEPSGAMVVFFLGEKIIHEPVTIFLDPPTNALSVAFEMAALPGGTFRMGSPVSESGRHDQEDLHEVELTQGVYIATTEVTQEQWQAVMGENPSECQSKNNLPPFWPGGPSVIYPDDTTKCPVESVSFEAVQAFIDVLNTKSTLYTFRLPTEAEWEYAARAGTVTPFAIGDGYELKIGEARFGGSPADRTGPSNVKDKDFQPNSWGLYHMHGNVAEWVVDTWQEHLGTEPKRFPEDDIVTTGEEHCVRGGNWSQGQRYSRSASRAGSGAGSYLVGFRLAADLR</sequence>
<dbReference type="GO" id="GO:0030246">
    <property type="term" value="F:carbohydrate binding"/>
    <property type="evidence" value="ECO:0007669"/>
    <property type="project" value="UniProtKB-KW"/>
</dbReference>
<dbReference type="Gene3D" id="3.90.1580.10">
    <property type="entry name" value="paralog of FGE (formylglycine-generating enzyme)"/>
    <property type="match status" value="1"/>
</dbReference>
<dbReference type="RefSeq" id="WP_180144358.1">
    <property type="nucleotide sequence ID" value="NZ_CAADHO010000009.1"/>
</dbReference>
<dbReference type="CDD" id="cd00063">
    <property type="entry name" value="FN3"/>
    <property type="match status" value="1"/>
</dbReference>
<name>A0A4U8YRM0_9BACT</name>
<dbReference type="PROSITE" id="PS50853">
    <property type="entry name" value="FN3"/>
    <property type="match status" value="1"/>
</dbReference>
<keyword evidence="3" id="KW-1185">Reference proteome</keyword>